<keyword evidence="9" id="KW-0926">Vacuole</keyword>
<dbReference type="GO" id="GO:0033263">
    <property type="term" value="C:CORVET complex"/>
    <property type="evidence" value="ECO:0007669"/>
    <property type="project" value="UniProtKB-UniRule"/>
</dbReference>
<keyword evidence="9" id="KW-0833">Ubl conjugation pathway</keyword>
<keyword evidence="3" id="KW-0479">Metal-binding</keyword>
<dbReference type="GO" id="GO:0008270">
    <property type="term" value="F:zinc ion binding"/>
    <property type="evidence" value="ECO:0007669"/>
    <property type="project" value="UniProtKB-KW"/>
</dbReference>
<keyword evidence="9" id="KW-0808">Transferase</keyword>
<evidence type="ECO:0000259" key="13">
    <source>
        <dbReference type="PROSITE" id="PS50089"/>
    </source>
</evidence>
<keyword evidence="7 9" id="KW-0472">Membrane</keyword>
<gene>
    <name evidence="14" type="ORF">NCU05422</name>
</gene>
<dbReference type="Pfam" id="PF23356">
    <property type="entry name" value="TPR_PEP5_VPS11"/>
    <property type="match status" value="1"/>
</dbReference>
<evidence type="ECO:0000313" key="14">
    <source>
        <dbReference type="EMBL" id="EAA34009.3"/>
    </source>
</evidence>
<dbReference type="InParanoid" id="Q7SC32"/>
<comment type="subunit">
    <text evidence="9">Component of the homotypic vacuole fusion and vacuole protein sorting (HOPS) complex. Component of the class C core vacuole/endosome tethering (CORVET) complex.</text>
</comment>
<dbReference type="PANTHER" id="PTHR23323">
    <property type="entry name" value="VACUOLAR PROTEIN SORTING-ASSOCIATED PROTEIN"/>
    <property type="match status" value="1"/>
</dbReference>
<comment type="catalytic activity">
    <reaction evidence="9">
        <text>S-ubiquitinyl-[E2 ubiquitin-conjugating enzyme]-L-cysteine + [acceptor protein]-L-lysine = [E2 ubiquitin-conjugating enzyme]-L-cysteine + N(6)-ubiquitinyl-[acceptor protein]-L-lysine.</text>
        <dbReference type="EC" id="2.3.2.27"/>
    </reaction>
</comment>
<dbReference type="InterPro" id="IPR057307">
    <property type="entry name" value="PEP5_VPS11_N"/>
</dbReference>
<feature type="domain" description="RING-type" evidence="13">
    <location>
        <begin position="905"/>
        <end position="963"/>
    </location>
</feature>
<evidence type="ECO:0000256" key="1">
    <source>
        <dbReference type="ARBA" id="ARBA00007070"/>
    </source>
</evidence>
<dbReference type="PIRSF" id="PIRSF007860">
    <property type="entry name" value="VPS11"/>
    <property type="match status" value="1"/>
</dbReference>
<comment type="subcellular location">
    <subcellularLocation>
        <location evidence="8">Endomembrane system</location>
        <topology evidence="8">Peripheral membrane protein</topology>
        <orientation evidence="8">Cytoplasmic side</orientation>
    </subcellularLocation>
    <subcellularLocation>
        <location evidence="9">Vacuole membrane</location>
        <topology evidence="9">Peripheral membrane protein</topology>
        <orientation evidence="9">Cytoplasmic side</orientation>
    </subcellularLocation>
</comment>
<name>Q7SC32_NEUCR</name>
<sequence>MALTWRSFDFFDATKIKIADDETRALFESNAISSVCSGSDSLFLGAYDGHVHIVGRSWKIVRSFKAYETGPITHMRQVEGTSLLVTVAEEPSTSDAINQPLLKVWALDKPAKKTGIPTCLSSVAINNGKKPFPISAFTATEDLSQLAVGFANGAVTVIRGDLIHDLGTKQRIIYESDEPITGVELRVDANITTLFIATTSRILKLAISGKGHGQPPRTVEDQGCGVGCMSVDKETGDIVVGRDDAIYYYTLDGRGPPIAYEAPKKLVSVYQDYIALVSPPTNTGESDTMRRRFWGATADSIFTFTLIHPDLRIIAHSESVLSDVKHIVQIWGDLFTITQEGQVFRYHQKSLQQRLDMLYQRNLYTLAVELAQKSGMDAHQQCIIFRKYGDYLYQKGNYDEAMTQYIKAIDTTEPSQVIRKFLDTQRIHNLIEYLEELHERGKATSDHTTLLLNCYAKLKDVDKLEKFIKSPGDLKFDLDTAISMCRQGGYYDQAAYLAKKHGENELVVDILIEDSKAFDDALDFIWHLDPDTAYACLMKYARVLIEHCSMDATRLFVDYYTSKYKPRIDPPAVSPDAPVTNNGGGFVTGAANAVQNLSNLLPLPYMNPLAVGSNSQAATKPTVSDAEVVKPEGLATPTYTPPRPRTAFSSFIDHPDEFIIFLEALLKEGTNSLSEADKIDIHTTLFEMYLHKANEKPGNDQHREEWESKAKSLIISSPPKDSTATSVVPPPTTPGALPKIENSNVLLLSHLASFRTGTVLMQEQSNLLFDIFRSYTSARDTKGAIRALHKYGPSEPQLYPLALSYLTSSPTILSEAGEAELSAILEKIDRDGLMAPLQVVQTLSKHGVATMGMLKPYLQGRIERERKEIRENRRDVEAFRKETEQRRQELEELETKPQVFQATRCGVCGGGLERELPVVHFLCRHSFHGRCLRGVAGVNVDVRGGGGGREAGEAAEGGECPLCAKDNATIRALKKSQEENAERHELFRDDLERSEDRFKTVAQWFGRGVMSVPNVE</sequence>
<protein>
    <recommendedName>
        <fullName evidence="9">E3 ubiquitin-protein ligase PEP5</fullName>
        <ecNumber evidence="9">2.3.2.27</ecNumber>
    </recommendedName>
</protein>
<evidence type="ECO:0000256" key="11">
    <source>
        <dbReference type="PROSITE-ProRule" id="PRU01006"/>
    </source>
</evidence>
<dbReference type="SUPFAM" id="SSF50978">
    <property type="entry name" value="WD40 repeat-like"/>
    <property type="match status" value="1"/>
</dbReference>
<keyword evidence="2 9" id="KW-0813">Transport</keyword>
<dbReference type="Gene3D" id="1.25.40.10">
    <property type="entry name" value="Tetratricopeptide repeat domain"/>
    <property type="match status" value="1"/>
</dbReference>
<dbReference type="PaxDb" id="5141-EFNCRP00000006535"/>
<dbReference type="InterPro" id="IPR057308">
    <property type="entry name" value="CHCR_PEP5_VPS11"/>
</dbReference>
<keyword evidence="5" id="KW-0862">Zinc</keyword>
<dbReference type="SUPFAM" id="SSF57850">
    <property type="entry name" value="RING/U-box"/>
    <property type="match status" value="1"/>
</dbReference>
<dbReference type="GO" id="GO:0005768">
    <property type="term" value="C:endosome"/>
    <property type="evidence" value="ECO:0000318"/>
    <property type="project" value="GO_Central"/>
</dbReference>
<dbReference type="GO" id="GO:0006904">
    <property type="term" value="P:vesicle docking involved in exocytosis"/>
    <property type="evidence" value="ECO:0000318"/>
    <property type="project" value="GO_Central"/>
</dbReference>
<dbReference type="Pfam" id="PF23341">
    <property type="entry name" value="PEP5_VPS11_N"/>
    <property type="match status" value="1"/>
</dbReference>
<dbReference type="Proteomes" id="UP000001805">
    <property type="component" value="Chromosome 6, Linkage Group II"/>
</dbReference>
<dbReference type="InterPro" id="IPR000547">
    <property type="entry name" value="Clathrin_H-chain/VPS_repeat"/>
</dbReference>
<dbReference type="GO" id="GO:0000329">
    <property type="term" value="C:fungal-type vacuole membrane"/>
    <property type="evidence" value="ECO:0007669"/>
    <property type="project" value="UniProtKB-UniRule"/>
</dbReference>
<keyword evidence="6 9" id="KW-0653">Protein transport</keyword>
<evidence type="ECO:0000313" key="15">
    <source>
        <dbReference type="Proteomes" id="UP000001805"/>
    </source>
</evidence>
<dbReference type="OrthoDB" id="26184at2759"/>
<dbReference type="GeneID" id="3879393"/>
<accession>Q7SC32</accession>
<feature type="coiled-coil region" evidence="12">
    <location>
        <begin position="862"/>
        <end position="896"/>
    </location>
</feature>
<dbReference type="GO" id="GO:0048284">
    <property type="term" value="P:organelle fusion"/>
    <property type="evidence" value="ECO:0000318"/>
    <property type="project" value="GO_Central"/>
</dbReference>
<dbReference type="GO" id="GO:0007033">
    <property type="term" value="P:vacuole organization"/>
    <property type="evidence" value="ECO:0000318"/>
    <property type="project" value="GO_Central"/>
</dbReference>
<dbReference type="InterPro" id="IPR016528">
    <property type="entry name" value="VPS11"/>
</dbReference>
<dbReference type="FunCoup" id="Q7SC32">
    <property type="interactions" value="582"/>
</dbReference>
<dbReference type="SUPFAM" id="SSF48371">
    <property type="entry name" value="ARM repeat"/>
    <property type="match status" value="1"/>
</dbReference>
<dbReference type="SMR" id="Q7SC32"/>
<dbReference type="PROSITE" id="PS50236">
    <property type="entry name" value="CHCR"/>
    <property type="match status" value="1"/>
</dbReference>
<evidence type="ECO:0000256" key="4">
    <source>
        <dbReference type="ARBA" id="ARBA00022771"/>
    </source>
</evidence>
<dbReference type="GO" id="GO:0006886">
    <property type="term" value="P:intracellular protein transport"/>
    <property type="evidence" value="ECO:0007669"/>
    <property type="project" value="UniProtKB-UniRule"/>
</dbReference>
<dbReference type="InterPro" id="IPR001841">
    <property type="entry name" value="Znf_RING"/>
</dbReference>
<dbReference type="GO" id="GO:0030897">
    <property type="term" value="C:HOPS complex"/>
    <property type="evidence" value="ECO:0000318"/>
    <property type="project" value="GO_Central"/>
</dbReference>
<dbReference type="SMART" id="SM00184">
    <property type="entry name" value="RING"/>
    <property type="match status" value="1"/>
</dbReference>
<evidence type="ECO:0000256" key="3">
    <source>
        <dbReference type="ARBA" id="ARBA00022723"/>
    </source>
</evidence>
<dbReference type="Pfam" id="PF12451">
    <property type="entry name" value="VPS11_C"/>
    <property type="match status" value="1"/>
</dbReference>
<evidence type="ECO:0000256" key="6">
    <source>
        <dbReference type="ARBA" id="ARBA00022927"/>
    </source>
</evidence>
<organism evidence="14 15">
    <name type="scientific">Neurospora crassa (strain ATCC 24698 / 74-OR23-1A / CBS 708.71 / DSM 1257 / FGSC 987)</name>
    <dbReference type="NCBI Taxonomy" id="367110"/>
    <lineage>
        <taxon>Eukaryota</taxon>
        <taxon>Fungi</taxon>
        <taxon>Dikarya</taxon>
        <taxon>Ascomycota</taxon>
        <taxon>Pezizomycotina</taxon>
        <taxon>Sordariomycetes</taxon>
        <taxon>Sordariomycetidae</taxon>
        <taxon>Sordariales</taxon>
        <taxon>Sordariaceae</taxon>
        <taxon>Neurospora</taxon>
    </lineage>
</organism>
<dbReference type="KEGG" id="ncr:NCU05422"/>
<keyword evidence="4 10" id="KW-0863">Zinc-finger</keyword>
<evidence type="ECO:0000256" key="2">
    <source>
        <dbReference type="ARBA" id="ARBA00022448"/>
    </source>
</evidence>
<evidence type="ECO:0000256" key="12">
    <source>
        <dbReference type="SAM" id="Coils"/>
    </source>
</evidence>
<dbReference type="InterPro" id="IPR011990">
    <property type="entry name" value="TPR-like_helical_dom_sf"/>
</dbReference>
<dbReference type="Gene3D" id="3.30.40.10">
    <property type="entry name" value="Zinc/RING finger domain, C3HC4 (zinc finger)"/>
    <property type="match status" value="1"/>
</dbReference>
<comment type="similarity">
    <text evidence="1 9">Belongs to the VPS11 family.</text>
</comment>
<evidence type="ECO:0000256" key="8">
    <source>
        <dbReference type="ARBA" id="ARBA00029433"/>
    </source>
</evidence>
<dbReference type="GO" id="GO:0030674">
    <property type="term" value="F:protein-macromolecule adaptor activity"/>
    <property type="evidence" value="ECO:0000318"/>
    <property type="project" value="GO_Central"/>
</dbReference>
<dbReference type="RefSeq" id="XP_963245.3">
    <property type="nucleotide sequence ID" value="XM_958152.3"/>
</dbReference>
<dbReference type="GO" id="GO:0007032">
    <property type="term" value="P:endosome organization"/>
    <property type="evidence" value="ECO:0000318"/>
    <property type="project" value="GO_Central"/>
</dbReference>
<dbReference type="STRING" id="367110.Q7SC32"/>
<dbReference type="EMBL" id="CM002237">
    <property type="protein sequence ID" value="EAA34009.3"/>
    <property type="molecule type" value="Genomic_DNA"/>
</dbReference>
<evidence type="ECO:0000256" key="7">
    <source>
        <dbReference type="ARBA" id="ARBA00023136"/>
    </source>
</evidence>
<dbReference type="InterPro" id="IPR016024">
    <property type="entry name" value="ARM-type_fold"/>
</dbReference>
<dbReference type="PANTHER" id="PTHR23323:SF24">
    <property type="entry name" value="VACUOLAR PROTEIN SORTING-ASSOCIATED PROTEIN 11 HOMOLOG"/>
    <property type="match status" value="1"/>
</dbReference>
<dbReference type="GO" id="GO:0061630">
    <property type="term" value="F:ubiquitin protein ligase activity"/>
    <property type="evidence" value="ECO:0007669"/>
    <property type="project" value="UniProtKB-EC"/>
</dbReference>
<dbReference type="VEuPathDB" id="FungiDB:NCU05422"/>
<dbReference type="HOGENOM" id="CLU_001287_0_0_1"/>
<dbReference type="InterPro" id="IPR013083">
    <property type="entry name" value="Znf_RING/FYVE/PHD"/>
</dbReference>
<keyword evidence="15" id="KW-1185">Reference proteome</keyword>
<evidence type="ECO:0000256" key="10">
    <source>
        <dbReference type="PROSITE-ProRule" id="PRU00175"/>
    </source>
</evidence>
<proteinExistence type="inferred from homology"/>
<dbReference type="PROSITE" id="PS50089">
    <property type="entry name" value="ZF_RING_2"/>
    <property type="match status" value="1"/>
</dbReference>
<dbReference type="EC" id="2.3.2.27" evidence="9"/>
<dbReference type="InterPro" id="IPR036322">
    <property type="entry name" value="WD40_repeat_dom_sf"/>
</dbReference>
<keyword evidence="12" id="KW-0175">Coiled coil</keyword>
<feature type="repeat" description="CHCR" evidence="11">
    <location>
        <begin position="405"/>
        <end position="550"/>
    </location>
</feature>
<dbReference type="InterPro" id="IPR024763">
    <property type="entry name" value="VPS11_C"/>
</dbReference>
<reference evidence="14 15" key="1">
    <citation type="journal article" date="2003" name="Nature">
        <title>The genome sequence of the filamentous fungus Neurospora crassa.</title>
        <authorList>
            <person name="Galagan J.E."/>
            <person name="Calvo S.E."/>
            <person name="Borkovich K.A."/>
            <person name="Selker E.U."/>
            <person name="Read N.D."/>
            <person name="Jaffe D."/>
            <person name="FitzHugh W."/>
            <person name="Ma L.J."/>
            <person name="Smirnov S."/>
            <person name="Purcell S."/>
            <person name="Rehman B."/>
            <person name="Elkins T."/>
            <person name="Engels R."/>
            <person name="Wang S."/>
            <person name="Nielsen C.B."/>
            <person name="Butler J."/>
            <person name="Endrizzi M."/>
            <person name="Qui D."/>
            <person name="Ianakiev P."/>
            <person name="Bell-Pedersen D."/>
            <person name="Nelson M.A."/>
            <person name="Werner-Washburne M."/>
            <person name="Selitrennikoff C.P."/>
            <person name="Kinsey J.A."/>
            <person name="Braun E.L."/>
            <person name="Zelter A."/>
            <person name="Schulte U."/>
            <person name="Kothe G.O."/>
            <person name="Jedd G."/>
            <person name="Mewes W."/>
            <person name="Staben C."/>
            <person name="Marcotte E."/>
            <person name="Greenberg D."/>
            <person name="Roy A."/>
            <person name="Foley K."/>
            <person name="Naylor J."/>
            <person name="Stange-Thomann N."/>
            <person name="Barrett R."/>
            <person name="Gnerre S."/>
            <person name="Kamal M."/>
            <person name="Kamvysselis M."/>
            <person name="Mauceli E."/>
            <person name="Bielke C."/>
            <person name="Rudd S."/>
            <person name="Frishman D."/>
            <person name="Krystofova S."/>
            <person name="Rasmussen C."/>
            <person name="Metzenberg R.L."/>
            <person name="Perkins D.D."/>
            <person name="Kroken S."/>
            <person name="Cogoni C."/>
            <person name="Macino G."/>
            <person name="Catcheside D."/>
            <person name="Li W."/>
            <person name="Pratt R.J."/>
            <person name="Osmani S.A."/>
            <person name="DeSouza C.P."/>
            <person name="Glass L."/>
            <person name="Orbach M.J."/>
            <person name="Berglund J.A."/>
            <person name="Voelker R."/>
            <person name="Yarden O."/>
            <person name="Plamann M."/>
            <person name="Seiler S."/>
            <person name="Dunlap J."/>
            <person name="Radford A."/>
            <person name="Aramayo R."/>
            <person name="Natvig D.O."/>
            <person name="Alex L.A."/>
            <person name="Mannhaupt G."/>
            <person name="Ebbole D.J."/>
            <person name="Freitag M."/>
            <person name="Paulsen I."/>
            <person name="Sachs M.S."/>
            <person name="Lander E.S."/>
            <person name="Nusbaum C."/>
            <person name="Birren B."/>
        </authorList>
    </citation>
    <scope>NUCLEOTIDE SEQUENCE [LARGE SCALE GENOMIC DNA]</scope>
    <source>
        <strain evidence="15">ATCC 24698 / 74-OR23-1A / CBS 708.71 / DSM 1257 / FGSC 987</strain>
    </source>
</reference>
<dbReference type="AlphaFoldDB" id="Q7SC32"/>
<evidence type="ECO:0000256" key="5">
    <source>
        <dbReference type="ARBA" id="ARBA00022833"/>
    </source>
</evidence>
<evidence type="ECO:0000256" key="9">
    <source>
        <dbReference type="PIRNR" id="PIRNR007860"/>
    </source>
</evidence>
<dbReference type="FunFam" id="1.25.40.10:FF:000440">
    <property type="entry name" value="E3 ubiquitin-protein ligase PEP5"/>
    <property type="match status" value="1"/>
</dbReference>